<gene>
    <name evidence="2" type="ORF">FVF75_06155</name>
</gene>
<dbReference type="Pfam" id="PF03797">
    <property type="entry name" value="Autotransporter"/>
    <property type="match status" value="1"/>
</dbReference>
<dbReference type="InterPro" id="IPR005546">
    <property type="entry name" value="Autotransporte_beta"/>
</dbReference>
<dbReference type="Gene3D" id="2.40.128.130">
    <property type="entry name" value="Autotransporter beta-domain"/>
    <property type="match status" value="1"/>
</dbReference>
<evidence type="ECO:0000313" key="2">
    <source>
        <dbReference type="EMBL" id="TYB82302.1"/>
    </source>
</evidence>
<dbReference type="SMART" id="SM00869">
    <property type="entry name" value="Autotransporter"/>
    <property type="match status" value="1"/>
</dbReference>
<dbReference type="GO" id="GO:0019867">
    <property type="term" value="C:outer membrane"/>
    <property type="evidence" value="ECO:0007669"/>
    <property type="project" value="InterPro"/>
</dbReference>
<evidence type="ECO:0000259" key="1">
    <source>
        <dbReference type="PROSITE" id="PS51208"/>
    </source>
</evidence>
<name>A0A5D0RLA8_9RHOB</name>
<dbReference type="InterPro" id="IPR006315">
    <property type="entry name" value="OM_autotransptr_brl_dom"/>
</dbReference>
<dbReference type="RefSeq" id="WP_148377065.1">
    <property type="nucleotide sequence ID" value="NZ_VSIY01000004.1"/>
</dbReference>
<proteinExistence type="predicted"/>
<sequence length="781" mass="80756">MALPGWGTDMKSRCNLLASTALTVSVGLGVSPAIAGEITSFGGAFGDGIIYIDESENVVAPGMKPVTGSLNNDDFTSGNGFSPSGVVNCLMANNDNTCASPPGTGKRWKSWLEGPGGFDMQFLTSSTGGVTEYFNYGKLTNYSGARVAGFSFLLGTGVGADFTLVAAGGADGVSFDNLVAASTKAGEWPTVTSGDLEQNPLQRFFFPGGLFGTGGQEGIVGFFSADSAGFDVIPNADLNRLDTGVFFNADHIALFGEGLLDRSRLPEGVFWDDDGNPDTEGAVIAWYHTGAGEWRYGNLLDDPATPEDEEQDFLDSLAAALGVTVPELAHTGTQGAPVPDAIVALMESKDAFEFEGIEDISNLNLNYSLDVGDIAFGEFTVRVSPLFFPIVAAAGTDYQFGVAATLDAANIPYLGADAGYLTTIGEILALPTAAEQHQALERIGYSFLGAQRNLEYEMGTQTIGNVLFGSSLANGEAYGGAAAENLSTKNGADIPPNGAARWSLAGGLEGFASLSGFTGSVATSPNSIGYSFQGFNAVAGVSANLWPDFEAGVAISYGAADATIDDGRGSLAAQNFGGAIFGRGEFDNGLRLSGVAGYQFGDIDSTRNIAAVSINSTAFGSNSVSDLFAAASVEWMMDLGALSIGPAASGEYHHITTGGFTETGAGIYNVTMDGFTSDVFNGSLTIKGSYDIPTSNGGIELYGHAGYAVMSSGDLAVPFGFGPVLTGTTYADGASFGYFDVGAGVKANLGDFANVGVEYRGALFSNDYRRHSFRVGLEMTF</sequence>
<dbReference type="NCBIfam" id="NF033657">
    <property type="entry name" value="choice_anch_F"/>
    <property type="match status" value="1"/>
</dbReference>
<accession>A0A5D0RLA8</accession>
<protein>
    <submittedName>
        <fullName evidence="2">Autotransporter outer membrane beta-barrel domain-containing protein</fullName>
    </submittedName>
</protein>
<dbReference type="SUPFAM" id="SSF103515">
    <property type="entry name" value="Autotransporter"/>
    <property type="match status" value="1"/>
</dbReference>
<organism evidence="2 3">
    <name type="scientific">Maritimibacter fusiformis</name>
    <dbReference type="NCBI Taxonomy" id="2603819"/>
    <lineage>
        <taxon>Bacteria</taxon>
        <taxon>Pseudomonadati</taxon>
        <taxon>Pseudomonadota</taxon>
        <taxon>Alphaproteobacteria</taxon>
        <taxon>Rhodobacterales</taxon>
        <taxon>Roseobacteraceae</taxon>
        <taxon>Maritimibacter</taxon>
    </lineage>
</organism>
<evidence type="ECO:0000313" key="3">
    <source>
        <dbReference type="Proteomes" id="UP000322080"/>
    </source>
</evidence>
<reference evidence="2 3" key="1">
    <citation type="submission" date="2019-08" db="EMBL/GenBank/DDBJ databases">
        <title>Identification of a novel species of the genus Boseongicola.</title>
        <authorList>
            <person name="Zhang X.-Q."/>
        </authorList>
    </citation>
    <scope>NUCLEOTIDE SEQUENCE [LARGE SCALE GENOMIC DNA]</scope>
    <source>
        <strain evidence="2 3">HY14</strain>
    </source>
</reference>
<dbReference type="Proteomes" id="UP000322080">
    <property type="component" value="Unassembled WGS sequence"/>
</dbReference>
<dbReference type="PROSITE" id="PS51208">
    <property type="entry name" value="AUTOTRANSPORTER"/>
    <property type="match status" value="1"/>
</dbReference>
<dbReference type="NCBIfam" id="TIGR01414">
    <property type="entry name" value="autotrans_barl"/>
    <property type="match status" value="1"/>
</dbReference>
<keyword evidence="3" id="KW-1185">Reference proteome</keyword>
<dbReference type="InterPro" id="IPR036709">
    <property type="entry name" value="Autotransporte_beta_dom_sf"/>
</dbReference>
<comment type="caution">
    <text evidence="2">The sequence shown here is derived from an EMBL/GenBank/DDBJ whole genome shotgun (WGS) entry which is preliminary data.</text>
</comment>
<dbReference type="EMBL" id="VSIY01000004">
    <property type="protein sequence ID" value="TYB82302.1"/>
    <property type="molecule type" value="Genomic_DNA"/>
</dbReference>
<dbReference type="AlphaFoldDB" id="A0A5D0RLA8"/>
<feature type="domain" description="Autotransporter" evidence="1">
    <location>
        <begin position="503"/>
        <end position="781"/>
    </location>
</feature>